<name>A0ABX0L7V4_9NEIS</name>
<dbReference type="InterPro" id="IPR010927">
    <property type="entry name" value="T4SS_TraH"/>
</dbReference>
<feature type="chain" id="PRO_5045735419" evidence="1">
    <location>
        <begin position="27"/>
        <end position="501"/>
    </location>
</feature>
<comment type="caution">
    <text evidence="2">The sequence shown here is derived from an EMBL/GenBank/DDBJ whole genome shotgun (WGS) entry which is preliminary data.</text>
</comment>
<dbReference type="Proteomes" id="UP001515641">
    <property type="component" value="Unassembled WGS sequence"/>
</dbReference>
<accession>A0ABX0L7V4</accession>
<evidence type="ECO:0000313" key="3">
    <source>
        <dbReference type="Proteomes" id="UP001515641"/>
    </source>
</evidence>
<proteinExistence type="predicted"/>
<evidence type="ECO:0000256" key="1">
    <source>
        <dbReference type="SAM" id="SignalP"/>
    </source>
</evidence>
<feature type="signal peptide" evidence="1">
    <location>
        <begin position="1"/>
        <end position="26"/>
    </location>
</feature>
<keyword evidence="3" id="KW-1185">Reference proteome</keyword>
<protein>
    <submittedName>
        <fullName evidence="2">Conjugal transfer protein TraH</fullName>
    </submittedName>
</protein>
<dbReference type="RefSeq" id="WP_166453544.1">
    <property type="nucleotide sequence ID" value="NZ_JAAOMA010000042.1"/>
</dbReference>
<dbReference type="EMBL" id="JAAOMA010000042">
    <property type="protein sequence ID" value="NHR07795.1"/>
    <property type="molecule type" value="Genomic_DNA"/>
</dbReference>
<gene>
    <name evidence="2" type="ORF">HA052_21630</name>
</gene>
<sequence length="501" mass="52715">MLTKTSNKNQCLIGLVLLCFSYQSNAGILGDLGSMFMSNATAPSQLSSRDRMGAFGGSFEMRTPIKNANIVAFDPPRLDAGCGGVDLYGGSFSFINGKQLIQIFRSVASNAAGLAFKAAIKIISPSLDQLITEFQSLMQNLNNLAKNSCNLAHMLVDPAEAAISNAVNGDGAVGSTNSGMFSDMFGGLTQYLSDANQYLSKAGGVNPRVGNQIVKAVLASGSSSTMGLAGLGNPDGSADDPTNPNSLNNRLLYSMLGYRIDGVPCAGANAQGVSTTSQSQSGNNIPRISCSSPPTISMINLIDGGGPGSAEPSTPLKLYSCRNPNGDGNGGFDPQICTFMEKDNFNYVGVRGWVNTMLFGSGDTTGGLAAVQPTSILGKFNSGTSVTLSPNQIQFVKQAGNRLVALLSKTSNPDERYSIAYRLAGNITECVAAKLGSSIYLGANSIQSDNSYALTDDQKRAIENLRQDTLNLRERCIKDETVARIVIEMNESAKLTNITNR</sequence>
<organism evidence="2 3">
    <name type="scientific">Chromobacterium fluminis</name>
    <dbReference type="NCBI Taxonomy" id="3044269"/>
    <lineage>
        <taxon>Bacteria</taxon>
        <taxon>Pseudomonadati</taxon>
        <taxon>Pseudomonadota</taxon>
        <taxon>Betaproteobacteria</taxon>
        <taxon>Neisseriales</taxon>
        <taxon>Chromobacteriaceae</taxon>
        <taxon>Chromobacterium</taxon>
    </lineage>
</organism>
<dbReference type="Pfam" id="PF06122">
    <property type="entry name" value="TraH"/>
    <property type="match status" value="1"/>
</dbReference>
<keyword evidence="1" id="KW-0732">Signal</keyword>
<reference evidence="2 3" key="1">
    <citation type="submission" date="2020-03" db="EMBL/GenBank/DDBJ databases">
        <title>Draft genome sequence of environmentally isolated cultures.</title>
        <authorList>
            <person name="Wilson H.S."/>
            <person name="De Leon M.E."/>
        </authorList>
    </citation>
    <scope>NUCLEOTIDE SEQUENCE [LARGE SCALE GENOMIC DNA]</scope>
    <source>
        <strain evidence="2 3">HSC-31F16</strain>
    </source>
</reference>
<evidence type="ECO:0000313" key="2">
    <source>
        <dbReference type="EMBL" id="NHR07795.1"/>
    </source>
</evidence>